<dbReference type="Pfam" id="PF00364">
    <property type="entry name" value="Biotin_lipoyl"/>
    <property type="match status" value="1"/>
</dbReference>
<dbReference type="InterPro" id="IPR012337">
    <property type="entry name" value="RNaseH-like_sf"/>
</dbReference>
<evidence type="ECO:0000259" key="15">
    <source>
        <dbReference type="PROSITE" id="PS51826"/>
    </source>
</evidence>
<dbReference type="GO" id="GO:0031405">
    <property type="term" value="F:lipoic acid binding"/>
    <property type="evidence" value="ECO:0007669"/>
    <property type="project" value="TreeGrafter"/>
</dbReference>
<dbReference type="Pfam" id="PF00098">
    <property type="entry name" value="zf-CCHC"/>
    <property type="match status" value="1"/>
</dbReference>
<dbReference type="InterPro" id="IPR011053">
    <property type="entry name" value="Single_hybrid_motif"/>
</dbReference>
<dbReference type="GO" id="GO:0043754">
    <property type="term" value="F:dihydrolipoamide branched chain acyltransferase activity"/>
    <property type="evidence" value="ECO:0007669"/>
    <property type="project" value="UniProtKB-EC"/>
</dbReference>
<dbReference type="PROSITE" id="PS50968">
    <property type="entry name" value="BIOTINYL_LIPOYL"/>
    <property type="match status" value="1"/>
</dbReference>
<dbReference type="Gene3D" id="3.30.559.10">
    <property type="entry name" value="Chloramphenicol acetyltransferase-like domain"/>
    <property type="match status" value="1"/>
</dbReference>
<dbReference type="Pfam" id="PF02817">
    <property type="entry name" value="E3_binding"/>
    <property type="match status" value="1"/>
</dbReference>
<dbReference type="InterPro" id="IPR000089">
    <property type="entry name" value="Biotin_lipoyl"/>
</dbReference>
<dbReference type="GO" id="GO:0004523">
    <property type="term" value="F:RNA-DNA hybrid ribonuclease activity"/>
    <property type="evidence" value="ECO:0007669"/>
    <property type="project" value="InterPro"/>
</dbReference>
<evidence type="ECO:0000256" key="4">
    <source>
        <dbReference type="ARBA" id="ARBA00022823"/>
    </source>
</evidence>
<sequence>MEVSRIWNMYELGQVPAHVLSINTQRPSGVMFTRNIAFVIRQLNANLFQHFRKMHLSNMFADIVPFKLTDIGEGIAEVQIKQWYGSIEYAIVIAIIDRFVNVNDKIREFDRLCEVQSDKASVTVTSRYSGTIRKLHFSVDDVVPVGSTLVDIETEDSRALLQQAIEALMDGSRADKSLDLRLIPEYDGSARQSIVEWLEKVQLVCKLRGIDDIASVIPLRLTGGAFAVYLQLADEERTNPQKLQEALLAAFAVDPYDAYEEFIARKLGAEEAPDVFLAELRRLASRFGGVPEKELACAFVSGLPEHLRRLLKARARMDDLSLSEILARVRAIIKDERPINVQDVCLGTRNPKIRLQANLSERRCFACNGLNHFARDCPARREGPGLCKKGKRMRGGAVSASLLPSQSVLGALPTVRMEVDGVQRNVLVDTGSSKCVAHVSCCMNWRKSCASIIAVDGNEIRCQGEGVVHLQSADGGQAKVDVTVTAKKPLGFDFILGMNAIMAFGGVSVGPRGYVRFGAKRKEVCAADVVSIKLDEKDFVLTFNPLTRCWTAAWKWSDSKGPDVLRNKIKEYAPAASARTAYKEELQRWIESGWLVPYDKSKYGPAKGLIPLMAVVQRNKKKVRPVMDFRELNGFIETFTADADVCTQRLREWRRQGMNVSVIDLKTAYLQIHIDKSLWPFQTVMVEGRRFCLTRLGFGLNVAPLVMKTALNCVLSQDKDIKRGTSAYLDDVLVNEDVVKASRVEQHLARYGLLCKVHERVAEVAFIKRTVTAATSSWDEAVEDGWLKPLLNEIAARVSREDPVRGRWDVSGNRARVWVDASALAIGAALEVDGSIVEDSAWLRPNDARHINMAELDAVIKGLNLALSWKMRSIELMTDSSTVFRWISDGLSARARLKTKAANELLIRRRVGTVLSLVKEYGLELTVKLVKSANNRADALTRVPQRWLAIASAARKPVCAATNELNVERLIRTVHHTAGHPGVRRTVYFARRINPTVPRRLVRQVVADCQVCRTVDPAPVRWKRGTLEVKKTWQRVAMDITHFRGRPYLSLIDCGPSRFAVWRPLRLQTSADVVEQLETIFCERGAPEELLTDNDTAFRIRTFSQLTARWNVRVRFRCAYAPSGNGIVERCHRSVKVIAMRKGCSVPEAVYLYNIMPRDNRTAQSTPANAVYRYDVRLRGIDQPLQEEEPKDSPYAVGDKVWVKPPAVRCNTRFQSGTVTGTLSRQAVIVNETPRHVRDLRRRSPSQERRDEQPRTADQDDDLVIHFPGGDRAQTDQAPEAAVEGLRRSTRILVQCIVSAIVVGDGEAETEAKEANSSAESHELGNHPKCLEQLNGTLLATPAVRNLAREKQIDLQQVIGSGPNGRVTKKDVLNHIEKLKHASMDISETFNPVAADYKVVPIRGYARTMLKNMTVASSIPHFTFSDEVNMNGLVALKESLKQVQSANGAKITYMPFFVKALSLALHKYPIMNAQFDEKRSSIVHQFVHNVCFAVDTPNGLVAPAIKSCERKSVLEIASEMFTLRKKAVEGTLSHEELTGGTITLSNIGTIGGTYASPVLLPPQVTIGAIGRIQLLPRYDEERRLQPTFILCVSWSADHRVLDGAIVAKFSNIWKEYVETPSLIDSTFH</sequence>
<dbReference type="InterPro" id="IPR043502">
    <property type="entry name" value="DNA/RNA_pol_sf"/>
</dbReference>
<keyword evidence="5" id="KW-0809">Transit peptide</keyword>
<evidence type="ECO:0000259" key="14">
    <source>
        <dbReference type="PROSITE" id="PS50994"/>
    </source>
</evidence>
<dbReference type="SUPFAM" id="SSF47005">
    <property type="entry name" value="Peripheral subunit-binding domain of 2-oxo acid dehydrogenase complex"/>
    <property type="match status" value="1"/>
</dbReference>
<dbReference type="InterPro" id="IPR036397">
    <property type="entry name" value="RNaseH_sf"/>
</dbReference>
<dbReference type="GO" id="GO:0016407">
    <property type="term" value="F:acetyltransferase activity"/>
    <property type="evidence" value="ECO:0007669"/>
    <property type="project" value="TreeGrafter"/>
</dbReference>
<dbReference type="PROSITE" id="PS51826">
    <property type="entry name" value="PSBD"/>
    <property type="match status" value="1"/>
</dbReference>
<evidence type="ECO:0000313" key="16">
    <source>
        <dbReference type="EMBL" id="KFD70543.1"/>
    </source>
</evidence>
<evidence type="ECO:0000256" key="8">
    <source>
        <dbReference type="ARBA" id="ARBA00039275"/>
    </source>
</evidence>
<keyword evidence="6" id="KW-0012">Acyltransferase</keyword>
<dbReference type="GO" id="GO:0042575">
    <property type="term" value="C:DNA polymerase complex"/>
    <property type="evidence" value="ECO:0007669"/>
    <property type="project" value="UniProtKB-ARBA"/>
</dbReference>
<evidence type="ECO:0000256" key="11">
    <source>
        <dbReference type="SAM" id="MobiDB-lite"/>
    </source>
</evidence>
<dbReference type="Gene3D" id="4.10.60.10">
    <property type="entry name" value="Zinc finger, CCHC-type"/>
    <property type="match status" value="1"/>
</dbReference>
<organism evidence="16">
    <name type="scientific">Trichuris suis</name>
    <name type="common">pig whipworm</name>
    <dbReference type="NCBI Taxonomy" id="68888"/>
    <lineage>
        <taxon>Eukaryota</taxon>
        <taxon>Metazoa</taxon>
        <taxon>Ecdysozoa</taxon>
        <taxon>Nematoda</taxon>
        <taxon>Enoplea</taxon>
        <taxon>Dorylaimia</taxon>
        <taxon>Trichinellida</taxon>
        <taxon>Trichuridae</taxon>
        <taxon>Trichuris</taxon>
    </lineage>
</organism>
<dbReference type="Pfam" id="PF23088">
    <property type="entry name" value="DUF7047"/>
    <property type="match status" value="1"/>
</dbReference>
<dbReference type="Pfam" id="PF00198">
    <property type="entry name" value="2-oxoacid_dh"/>
    <property type="match status" value="1"/>
</dbReference>
<keyword evidence="4" id="KW-0450">Lipoyl</keyword>
<dbReference type="InterPro" id="IPR023213">
    <property type="entry name" value="CAT-like_dom_sf"/>
</dbReference>
<protein>
    <recommendedName>
        <fullName evidence="8">Lipoamide acyltransferase component of branched-chain alpha-keto acid dehydrogenase complex, mitochondrial</fullName>
        <ecNumber evidence="7">2.3.1.168</ecNumber>
    </recommendedName>
    <alternativeName>
        <fullName evidence="9">Branched-chain alpha-keto acid dehydrogenase complex component E2</fullName>
    </alternativeName>
</protein>
<dbReference type="PROSITE" id="PS50994">
    <property type="entry name" value="INTEGRASE"/>
    <property type="match status" value="1"/>
</dbReference>
<dbReference type="Pfam" id="PF13456">
    <property type="entry name" value="RVT_3"/>
    <property type="match status" value="1"/>
</dbReference>
<evidence type="ECO:0000256" key="9">
    <source>
        <dbReference type="ARBA" id="ARBA00042008"/>
    </source>
</evidence>
<dbReference type="Gene3D" id="4.10.320.10">
    <property type="entry name" value="E3-binding domain"/>
    <property type="match status" value="1"/>
</dbReference>
<evidence type="ECO:0000259" key="12">
    <source>
        <dbReference type="PROSITE" id="PS50158"/>
    </source>
</evidence>
<dbReference type="InterPro" id="IPR001078">
    <property type="entry name" value="2-oxoacid_DH_actylTfrase"/>
</dbReference>
<dbReference type="SUPFAM" id="SSF53098">
    <property type="entry name" value="Ribonuclease H-like"/>
    <property type="match status" value="1"/>
</dbReference>
<dbReference type="SMART" id="SM00343">
    <property type="entry name" value="ZnF_C2HC"/>
    <property type="match status" value="1"/>
</dbReference>
<keyword evidence="3" id="KW-0808">Transferase</keyword>
<dbReference type="Pfam" id="PF00665">
    <property type="entry name" value="rve"/>
    <property type="match status" value="1"/>
</dbReference>
<proteinExistence type="inferred from homology"/>
<evidence type="ECO:0000259" key="13">
    <source>
        <dbReference type="PROSITE" id="PS50968"/>
    </source>
</evidence>
<comment type="similarity">
    <text evidence="2">Belongs to the 2-oxoacid dehydrogenase family.</text>
</comment>
<dbReference type="Gene3D" id="3.30.70.270">
    <property type="match status" value="1"/>
</dbReference>
<dbReference type="SUPFAM" id="SSF51230">
    <property type="entry name" value="Single hybrid motif"/>
    <property type="match status" value="1"/>
</dbReference>
<evidence type="ECO:0000256" key="3">
    <source>
        <dbReference type="ARBA" id="ARBA00022679"/>
    </source>
</evidence>
<dbReference type="SUPFAM" id="SSF56672">
    <property type="entry name" value="DNA/RNA polymerases"/>
    <property type="match status" value="1"/>
</dbReference>
<evidence type="ECO:0000256" key="7">
    <source>
        <dbReference type="ARBA" id="ARBA00038880"/>
    </source>
</evidence>
<gene>
    <name evidence="16" type="ORF">M514_01041</name>
</gene>
<dbReference type="InterPro" id="IPR050743">
    <property type="entry name" value="2-oxoacid_DH_E2_comp"/>
</dbReference>
<dbReference type="InterPro" id="IPR001584">
    <property type="entry name" value="Integrase_cat-core"/>
</dbReference>
<keyword evidence="10" id="KW-0863">Zinc-finger</keyword>
<feature type="domain" description="Integrase catalytic" evidence="14">
    <location>
        <begin position="1015"/>
        <end position="1136"/>
    </location>
</feature>
<feature type="domain" description="Peripheral subunit-binding (PSBD)" evidence="15">
    <location>
        <begin position="1339"/>
        <end position="1376"/>
    </location>
</feature>
<dbReference type="FunFam" id="4.10.320.10:FF:000002">
    <property type="entry name" value="Dihydrolipoamide acetyltransferase component of pyruvate dehydrogenase complex"/>
    <property type="match status" value="1"/>
</dbReference>
<dbReference type="GO" id="GO:0015074">
    <property type="term" value="P:DNA integration"/>
    <property type="evidence" value="ECO:0007669"/>
    <property type="project" value="InterPro"/>
</dbReference>
<dbReference type="InterPro" id="IPR055475">
    <property type="entry name" value="DUF7047"/>
</dbReference>
<dbReference type="SUPFAM" id="SSF57756">
    <property type="entry name" value="Retrovirus zinc finger-like domains"/>
    <property type="match status" value="1"/>
</dbReference>
<dbReference type="InterPro" id="IPR002156">
    <property type="entry name" value="RNaseH_domain"/>
</dbReference>
<evidence type="ECO:0000256" key="1">
    <source>
        <dbReference type="ARBA" id="ARBA00001938"/>
    </source>
</evidence>
<reference evidence="16" key="1">
    <citation type="journal article" date="2014" name="Nat. Genet.">
        <title>Genome and transcriptome of the porcine whipworm Trichuris suis.</title>
        <authorList>
            <person name="Jex A.R."/>
            <person name="Nejsum P."/>
            <person name="Schwarz E.M."/>
            <person name="Hu L."/>
            <person name="Young N.D."/>
            <person name="Hall R.S."/>
            <person name="Korhonen P.K."/>
            <person name="Liao S."/>
            <person name="Thamsborg S."/>
            <person name="Xia J."/>
            <person name="Xu P."/>
            <person name="Wang S."/>
            <person name="Scheerlinck J.P."/>
            <person name="Hofmann A."/>
            <person name="Sternberg P.W."/>
            <person name="Wang J."/>
            <person name="Gasser R.B."/>
        </authorList>
    </citation>
    <scope>NUCLEOTIDE SEQUENCE [LARGE SCALE GENOMIC DNA]</scope>
    <source>
        <strain evidence="16">DCEP-RM93F</strain>
    </source>
</reference>
<evidence type="ECO:0000256" key="6">
    <source>
        <dbReference type="ARBA" id="ARBA00023315"/>
    </source>
</evidence>
<dbReference type="EC" id="2.3.1.168" evidence="7"/>
<dbReference type="Gene3D" id="3.10.10.10">
    <property type="entry name" value="HIV Type 1 Reverse Transcriptase, subunit A, domain 1"/>
    <property type="match status" value="1"/>
</dbReference>
<dbReference type="PROSITE" id="PS00189">
    <property type="entry name" value="LIPOYL"/>
    <property type="match status" value="1"/>
</dbReference>
<dbReference type="InterPro" id="IPR004167">
    <property type="entry name" value="PSBD"/>
</dbReference>
<dbReference type="PROSITE" id="PS50158">
    <property type="entry name" value="ZF_CCHC"/>
    <property type="match status" value="1"/>
</dbReference>
<dbReference type="FunFam" id="3.30.559.10:FF:000007">
    <property type="entry name" value="Dihydrolipoamide acetyltransferase component of pyruvate dehydrogenase complex"/>
    <property type="match status" value="1"/>
</dbReference>
<dbReference type="PANTHER" id="PTHR43178:SF5">
    <property type="entry name" value="LIPOAMIDE ACYLTRANSFERASE COMPONENT OF BRANCHED-CHAIN ALPHA-KETO ACID DEHYDROGENASE COMPLEX, MITOCHONDRIAL"/>
    <property type="match status" value="1"/>
</dbReference>
<dbReference type="SUPFAM" id="SSF52777">
    <property type="entry name" value="CoA-dependent acyltransferases"/>
    <property type="match status" value="1"/>
</dbReference>
<dbReference type="PANTHER" id="PTHR43178">
    <property type="entry name" value="DIHYDROLIPOAMIDE ACETYLTRANSFERASE COMPONENT OF PYRUVATE DEHYDROGENASE COMPLEX"/>
    <property type="match status" value="1"/>
</dbReference>
<accession>A0A085NM47</accession>
<dbReference type="GO" id="GO:0003676">
    <property type="term" value="F:nucleic acid binding"/>
    <property type="evidence" value="ECO:0007669"/>
    <property type="project" value="InterPro"/>
</dbReference>
<dbReference type="InterPro" id="IPR036875">
    <property type="entry name" value="Znf_CCHC_sf"/>
</dbReference>
<name>A0A085NM47_9BILA</name>
<feature type="domain" description="Lipoyl-binding" evidence="13">
    <location>
        <begin position="63"/>
        <end position="153"/>
    </location>
</feature>
<keyword evidence="10" id="KW-0479">Metal-binding</keyword>
<dbReference type="GO" id="GO:0008270">
    <property type="term" value="F:zinc ion binding"/>
    <property type="evidence" value="ECO:0007669"/>
    <property type="project" value="UniProtKB-KW"/>
</dbReference>
<keyword evidence="10" id="KW-0862">Zinc</keyword>
<evidence type="ECO:0000256" key="10">
    <source>
        <dbReference type="PROSITE-ProRule" id="PRU00047"/>
    </source>
</evidence>
<feature type="domain" description="CCHC-type" evidence="12">
    <location>
        <begin position="362"/>
        <end position="378"/>
    </location>
</feature>
<feature type="compositionally biased region" description="Basic and acidic residues" evidence="11">
    <location>
        <begin position="1245"/>
        <end position="1258"/>
    </location>
</feature>
<dbReference type="InterPro" id="IPR036625">
    <property type="entry name" value="E3-bd_dom_sf"/>
</dbReference>
<dbReference type="Proteomes" id="UP000030758">
    <property type="component" value="Unassembled WGS sequence"/>
</dbReference>
<feature type="region of interest" description="Disordered" evidence="11">
    <location>
        <begin position="1234"/>
        <end position="1264"/>
    </location>
</feature>
<dbReference type="EMBL" id="KL367487">
    <property type="protein sequence ID" value="KFD70543.1"/>
    <property type="molecule type" value="Genomic_DNA"/>
</dbReference>
<comment type="cofactor">
    <cofactor evidence="1">
        <name>(R)-lipoate</name>
        <dbReference type="ChEBI" id="CHEBI:83088"/>
    </cofactor>
</comment>
<dbReference type="InterPro" id="IPR001878">
    <property type="entry name" value="Znf_CCHC"/>
</dbReference>
<evidence type="ECO:0000256" key="2">
    <source>
        <dbReference type="ARBA" id="ARBA00007317"/>
    </source>
</evidence>
<dbReference type="CDD" id="cd06849">
    <property type="entry name" value="lipoyl_domain"/>
    <property type="match status" value="1"/>
</dbReference>
<dbReference type="Gene3D" id="3.30.420.10">
    <property type="entry name" value="Ribonuclease H-like superfamily/Ribonuclease H"/>
    <property type="match status" value="2"/>
</dbReference>
<dbReference type="InterPro" id="IPR043128">
    <property type="entry name" value="Rev_trsase/Diguanyl_cyclase"/>
</dbReference>
<dbReference type="GO" id="GO:0005739">
    <property type="term" value="C:mitochondrion"/>
    <property type="evidence" value="ECO:0007669"/>
    <property type="project" value="TreeGrafter"/>
</dbReference>
<evidence type="ECO:0000256" key="5">
    <source>
        <dbReference type="ARBA" id="ARBA00022946"/>
    </source>
</evidence>
<dbReference type="GO" id="GO:0019899">
    <property type="term" value="F:enzyme binding"/>
    <property type="evidence" value="ECO:0007669"/>
    <property type="project" value="UniProtKB-ARBA"/>
</dbReference>
<dbReference type="Gene3D" id="2.40.50.100">
    <property type="match status" value="1"/>
</dbReference>
<dbReference type="InterPro" id="IPR003016">
    <property type="entry name" value="2-oxoA_DH_lipoyl-BS"/>
</dbReference>